<reference evidence="4 5" key="1">
    <citation type="submission" date="2013-04" db="EMBL/GenBank/DDBJ databases">
        <title>The Genome Sequence of Treponema maltophilum ATCC 51939.</title>
        <authorList>
            <consortium name="The Broad Institute Genomics Platform"/>
            <person name="Earl A."/>
            <person name="Ward D."/>
            <person name="Feldgarden M."/>
            <person name="Gevers D."/>
            <person name="Leonetti C."/>
            <person name="Blanton J.M."/>
            <person name="Dewhirst F.E."/>
            <person name="Izard J."/>
            <person name="Walker B."/>
            <person name="Young S."/>
            <person name="Zeng Q."/>
            <person name="Gargeya S."/>
            <person name="Fitzgerald M."/>
            <person name="Haas B."/>
            <person name="Abouelleil A."/>
            <person name="Allen A.W."/>
            <person name="Alvarado L."/>
            <person name="Arachchi H.M."/>
            <person name="Berlin A.M."/>
            <person name="Chapman S.B."/>
            <person name="Gainer-Dewar J."/>
            <person name="Goldberg J."/>
            <person name="Griggs A."/>
            <person name="Gujja S."/>
            <person name="Hansen M."/>
            <person name="Howarth C."/>
            <person name="Imamovic A."/>
            <person name="Ireland A."/>
            <person name="Larimer J."/>
            <person name="McCowan C."/>
            <person name="Murphy C."/>
            <person name="Pearson M."/>
            <person name="Poon T.W."/>
            <person name="Priest M."/>
            <person name="Roberts A."/>
            <person name="Saif S."/>
            <person name="Shea T."/>
            <person name="Sisk P."/>
            <person name="Sykes S."/>
            <person name="Wortman J."/>
            <person name="Nusbaum C."/>
            <person name="Birren B."/>
        </authorList>
    </citation>
    <scope>NUCLEOTIDE SEQUENCE [LARGE SCALE GENOMIC DNA]</scope>
    <source>
        <strain evidence="4 5">ATCC 51939</strain>
    </source>
</reference>
<accession>S3L3D5</accession>
<feature type="signal peptide" evidence="2">
    <location>
        <begin position="1"/>
        <end position="22"/>
    </location>
</feature>
<dbReference type="PATRIC" id="fig|1125699.3.peg.1657"/>
<dbReference type="Proteomes" id="UP000014541">
    <property type="component" value="Unassembled WGS sequence"/>
</dbReference>
<feature type="coiled-coil region" evidence="1">
    <location>
        <begin position="620"/>
        <end position="685"/>
    </location>
</feature>
<evidence type="ECO:0000313" key="5">
    <source>
        <dbReference type="Proteomes" id="UP000014541"/>
    </source>
</evidence>
<organism evidence="4 5">
    <name type="scientific">Treponema maltophilum ATCC 51939</name>
    <dbReference type="NCBI Taxonomy" id="1125699"/>
    <lineage>
        <taxon>Bacteria</taxon>
        <taxon>Pseudomonadati</taxon>
        <taxon>Spirochaetota</taxon>
        <taxon>Spirochaetia</taxon>
        <taxon>Spirochaetales</taxon>
        <taxon>Treponemataceae</taxon>
        <taxon>Treponema</taxon>
    </lineage>
</organism>
<dbReference type="OrthoDB" id="580912at2"/>
<dbReference type="InterPro" id="IPR037291">
    <property type="entry name" value="DUF4139"/>
</dbReference>
<proteinExistence type="predicted"/>
<comment type="caution">
    <text evidence="4">The sequence shown here is derived from an EMBL/GenBank/DDBJ whole genome shotgun (WGS) entry which is preliminary data.</text>
</comment>
<dbReference type="eggNOG" id="COG5316">
    <property type="taxonomic scope" value="Bacteria"/>
</dbReference>
<evidence type="ECO:0000259" key="3">
    <source>
        <dbReference type="Pfam" id="PF13598"/>
    </source>
</evidence>
<keyword evidence="1" id="KW-0175">Coiled coil</keyword>
<dbReference type="PANTHER" id="PTHR38075">
    <property type="entry name" value="DUF4139 DOMAIN-CONTAINING PROTEIN"/>
    <property type="match status" value="1"/>
</dbReference>
<dbReference type="EMBL" id="ATFF01000006">
    <property type="protein sequence ID" value="EPF31299.1"/>
    <property type="molecule type" value="Genomic_DNA"/>
</dbReference>
<dbReference type="AlphaFoldDB" id="S3L3D5"/>
<evidence type="ECO:0000256" key="1">
    <source>
        <dbReference type="SAM" id="Coils"/>
    </source>
</evidence>
<gene>
    <name evidence="4" type="ORF">HMPREF9194_01644</name>
</gene>
<keyword evidence="2" id="KW-0732">Signal</keyword>
<evidence type="ECO:0000313" key="4">
    <source>
        <dbReference type="EMBL" id="EPF31299.1"/>
    </source>
</evidence>
<sequence length="696" mass="76115">MKKIRFAVISALFAAVVSTAMSGGASVLSAQAVREQASESFGEKDLPLKKVTLYSSGVACYEHEGRLSGSGNAEFLFTAAQINDVLKSLVVTDPAAKTVSVEYQSEDTLRKTLESLKVNPSAAPTLYDLLKSQKGAELEVFAPHKITGKIISADKNLSRENGDGFSLSLAANDGIHVIPFSDIQTFKFVDEKRNEDLNTALDLMLDASAKNRSKLGIRIGAQGSRNVKISYVMEAPVWKASYRLDMGKNKALFQAWAIVDNSTDSDWNDVKLTLTTGRPVGFRQNLYAPYYTYRPELPLAIAQSARAETFASGTANTDVQYEKAAAPQAFSSRKMMLKEASSFYGDYNEESEETAGIEGEVPSYFAGPNPAGSTAGQMFAFTSAEPVSLGRQKSMMMPLTLSTLPAEKFSVFSSFSSIPYGVSVHPKFCIRIENTSGLKLPAGPVTVFDGGEYAGDALLEFLGENEKRLIAYGDDIEVSGTKSESVLRNIESVKIAGGILSVSYRQIQTSTYSVKNTDKKERTLIIEHAKKGGFDLATKAALEETTASKYRFKLKTAGASTAELKIEESRTYGETRKILDMSSESFVAYTTNAEMPEKVKKAFEAIIKEREKVLASQKVLADLQNRQTELVREQERVRKNLEALGTESAEGKEFLAKLLKLENELDASKTKLAAAADKANKAQEDFIRFVRNIKTE</sequence>
<protein>
    <recommendedName>
        <fullName evidence="3">DUF4139 domain-containing protein</fullName>
    </recommendedName>
</protein>
<evidence type="ECO:0000256" key="2">
    <source>
        <dbReference type="SAM" id="SignalP"/>
    </source>
</evidence>
<name>S3L3D5_TREMA</name>
<feature type="chain" id="PRO_5004523125" description="DUF4139 domain-containing protein" evidence="2">
    <location>
        <begin position="23"/>
        <end position="696"/>
    </location>
</feature>
<dbReference type="Pfam" id="PF13598">
    <property type="entry name" value="DUF4139"/>
    <property type="match status" value="1"/>
</dbReference>
<dbReference type="PANTHER" id="PTHR38075:SF1">
    <property type="entry name" value="DUF4139 DOMAIN-CONTAINING PROTEIN"/>
    <property type="match status" value="1"/>
</dbReference>
<dbReference type="HOGENOM" id="CLU_025153_0_0_12"/>
<feature type="domain" description="DUF4139" evidence="3">
    <location>
        <begin position="227"/>
        <end position="528"/>
    </location>
</feature>
<keyword evidence="5" id="KW-1185">Reference proteome</keyword>
<dbReference type="STRING" id="1125699.HMPREF9194_01644"/>